<dbReference type="SMART" id="SM00407">
    <property type="entry name" value="IGc1"/>
    <property type="match status" value="1"/>
</dbReference>
<evidence type="ECO:0000313" key="4">
    <source>
        <dbReference type="Proteomes" id="UP001314229"/>
    </source>
</evidence>
<gene>
    <name evidence="3" type="ORF">FSCOSCO3_A018573</name>
</gene>
<organism evidence="3 4">
    <name type="scientific">Scomber scombrus</name>
    <name type="common">Atlantic mackerel</name>
    <name type="synonym">Scomber vernalis</name>
    <dbReference type="NCBI Taxonomy" id="13677"/>
    <lineage>
        <taxon>Eukaryota</taxon>
        <taxon>Metazoa</taxon>
        <taxon>Chordata</taxon>
        <taxon>Craniata</taxon>
        <taxon>Vertebrata</taxon>
        <taxon>Euteleostomi</taxon>
        <taxon>Actinopterygii</taxon>
        <taxon>Neopterygii</taxon>
        <taxon>Teleostei</taxon>
        <taxon>Neoteleostei</taxon>
        <taxon>Acanthomorphata</taxon>
        <taxon>Pelagiaria</taxon>
        <taxon>Scombriformes</taxon>
        <taxon>Scombridae</taxon>
        <taxon>Scomber</taxon>
    </lineage>
</organism>
<dbReference type="SUPFAM" id="SSF48726">
    <property type="entry name" value="Immunoglobulin"/>
    <property type="match status" value="1"/>
</dbReference>
<dbReference type="InterPro" id="IPR007110">
    <property type="entry name" value="Ig-like_dom"/>
</dbReference>
<feature type="domain" description="Ig-like" evidence="2">
    <location>
        <begin position="155"/>
        <end position="244"/>
    </location>
</feature>
<keyword evidence="1" id="KW-0325">Glycoprotein</keyword>
<comment type="caution">
    <text evidence="3">The sequence shown here is derived from an EMBL/GenBank/DDBJ whole genome shotgun (WGS) entry which is preliminary data.</text>
</comment>
<accession>A0AAV1QCI1</accession>
<dbReference type="GO" id="GO:0009897">
    <property type="term" value="C:external side of plasma membrane"/>
    <property type="evidence" value="ECO:0007669"/>
    <property type="project" value="TreeGrafter"/>
</dbReference>
<dbReference type="GO" id="GO:0005615">
    <property type="term" value="C:extracellular space"/>
    <property type="evidence" value="ECO:0007669"/>
    <property type="project" value="TreeGrafter"/>
</dbReference>
<dbReference type="PANTHER" id="PTHR16675">
    <property type="entry name" value="MHC CLASS I-RELATED"/>
    <property type="match status" value="1"/>
</dbReference>
<dbReference type="InterPro" id="IPR037055">
    <property type="entry name" value="MHC_I-like_Ag-recog_sf"/>
</dbReference>
<proteinExistence type="predicted"/>
<dbReference type="InterPro" id="IPR013783">
    <property type="entry name" value="Ig-like_fold"/>
</dbReference>
<dbReference type="PROSITE" id="PS50835">
    <property type="entry name" value="IG_LIKE"/>
    <property type="match status" value="1"/>
</dbReference>
<reference evidence="3 4" key="1">
    <citation type="submission" date="2024-01" db="EMBL/GenBank/DDBJ databases">
        <authorList>
            <person name="Alioto T."/>
            <person name="Alioto T."/>
            <person name="Gomez Garrido J."/>
        </authorList>
    </citation>
    <scope>NUCLEOTIDE SEQUENCE [LARGE SCALE GENOMIC DNA]</scope>
</reference>
<evidence type="ECO:0000259" key="2">
    <source>
        <dbReference type="PROSITE" id="PS50835"/>
    </source>
</evidence>
<dbReference type="Gene3D" id="2.60.40.10">
    <property type="entry name" value="Immunoglobulins"/>
    <property type="match status" value="1"/>
</dbReference>
<dbReference type="AlphaFoldDB" id="A0AAV1QCI1"/>
<dbReference type="GO" id="GO:0006955">
    <property type="term" value="P:immune response"/>
    <property type="evidence" value="ECO:0007669"/>
    <property type="project" value="TreeGrafter"/>
</dbReference>
<dbReference type="SUPFAM" id="SSF54452">
    <property type="entry name" value="MHC antigen-recognition domain"/>
    <property type="match status" value="1"/>
</dbReference>
<dbReference type="InterPro" id="IPR050208">
    <property type="entry name" value="MHC_class-I_related"/>
</dbReference>
<dbReference type="Gene3D" id="3.30.500.10">
    <property type="entry name" value="MHC class I-like antigen recognition-like"/>
    <property type="match status" value="1"/>
</dbReference>
<evidence type="ECO:0000313" key="3">
    <source>
        <dbReference type="EMBL" id="CAK6982147.1"/>
    </source>
</evidence>
<evidence type="ECO:0000256" key="1">
    <source>
        <dbReference type="ARBA" id="ARBA00023180"/>
    </source>
</evidence>
<dbReference type="InterPro" id="IPR003597">
    <property type="entry name" value="Ig_C1-set"/>
</dbReference>
<dbReference type="EMBL" id="CAWUFR010000959">
    <property type="protein sequence ID" value="CAK6982147.1"/>
    <property type="molecule type" value="Genomic_DNA"/>
</dbReference>
<dbReference type="InterPro" id="IPR011162">
    <property type="entry name" value="MHC_I/II-like_Ag-recog"/>
</dbReference>
<dbReference type="Proteomes" id="UP001314229">
    <property type="component" value="Unassembled WGS sequence"/>
</dbReference>
<dbReference type="PANTHER" id="PTHR16675:SF191">
    <property type="entry name" value="CLASS I HISTOCOMPATIBILITY ANTIGEN, F10 ALPHA CHAIN-LIKE-RELATED"/>
    <property type="match status" value="1"/>
</dbReference>
<dbReference type="InterPro" id="IPR036179">
    <property type="entry name" value="Ig-like_dom_sf"/>
</dbReference>
<sequence length="253" mass="28890">MLDDIQVGYFDSTMDQPRISGEEEAELDLGQQAMLVLQDMLSSMTYQLAQFKHRFNLTAGVHVQQRLAGCEVLQDCQPAHIMFRDGSNGQDTEGMMYNMTHFTYASGDGWEIQWDAMEKAYVQTLYSNIYLPFCVWTLKHLLDHKKRLVTRRVRPRVRFITKPLSGGARLTCLATDFYPRHINLTLLRDGQPVDEDQLTGGAVLPNGNGLYQVRKTLTVTDEELQRKHSYTCTTAHLSLDNRLEDTEGTAHLN</sequence>
<keyword evidence="4" id="KW-1185">Reference proteome</keyword>
<name>A0AAV1QCI1_SCOSC</name>
<protein>
    <submittedName>
        <fullName evidence="3">Hereditary hemochromatosis protein homolog</fullName>
    </submittedName>
</protein>
<dbReference type="Pfam" id="PF07654">
    <property type="entry name" value="C1-set"/>
    <property type="match status" value="1"/>
</dbReference>